<dbReference type="Proteomes" id="UP000070544">
    <property type="component" value="Unassembled WGS sequence"/>
</dbReference>
<feature type="compositionally biased region" description="Polar residues" evidence="1">
    <location>
        <begin position="231"/>
        <end position="253"/>
    </location>
</feature>
<name>A0A139A8X9_GONPJ</name>
<dbReference type="AlphaFoldDB" id="A0A139A8X9"/>
<accession>A0A139A8X9</accession>
<keyword evidence="3" id="KW-1185">Reference proteome</keyword>
<organism evidence="2 3">
    <name type="scientific">Gonapodya prolifera (strain JEL478)</name>
    <name type="common">Monoblepharis prolifera</name>
    <dbReference type="NCBI Taxonomy" id="1344416"/>
    <lineage>
        <taxon>Eukaryota</taxon>
        <taxon>Fungi</taxon>
        <taxon>Fungi incertae sedis</taxon>
        <taxon>Chytridiomycota</taxon>
        <taxon>Chytridiomycota incertae sedis</taxon>
        <taxon>Monoblepharidomycetes</taxon>
        <taxon>Monoblepharidales</taxon>
        <taxon>Gonapodyaceae</taxon>
        <taxon>Gonapodya</taxon>
    </lineage>
</organism>
<evidence type="ECO:0000313" key="3">
    <source>
        <dbReference type="Proteomes" id="UP000070544"/>
    </source>
</evidence>
<feature type="compositionally biased region" description="Polar residues" evidence="1">
    <location>
        <begin position="9"/>
        <end position="18"/>
    </location>
</feature>
<sequence length="282" mass="30482">MTHPPARSYSLQSGLSVQRSEHREVAPAHLANSPFAPERFDSEFERPSSLMQGTHRHPRGVLKKKASSGFLARLLSGGTASNSSGSTSTIQNQSPDVQSNSSGSLSTSTSAPSFRGHGSLHVRAGAGSLTPSDSRPFCGSTDTGHQDPWSPSDETLHGTIDTRQVPWRPSDEALHGTLETRNFPLSPSDEITFHGTIDTWQSQSSSAPETLQRPPSRPSGGTTETRPLPSSPSYETLQRPPSISTTVSYHTPTSDNFNQILTKLLKEIHRTRVRCNVCTTNS</sequence>
<feature type="region of interest" description="Disordered" evidence="1">
    <location>
        <begin position="1"/>
        <end position="253"/>
    </location>
</feature>
<dbReference type="EMBL" id="KQ965781">
    <property type="protein sequence ID" value="KXS13164.1"/>
    <property type="molecule type" value="Genomic_DNA"/>
</dbReference>
<evidence type="ECO:0000313" key="2">
    <source>
        <dbReference type="EMBL" id="KXS13164.1"/>
    </source>
</evidence>
<feature type="compositionally biased region" description="Low complexity" evidence="1">
    <location>
        <begin position="76"/>
        <end position="89"/>
    </location>
</feature>
<proteinExistence type="predicted"/>
<gene>
    <name evidence="2" type="ORF">M427DRAFT_136757</name>
</gene>
<feature type="compositionally biased region" description="Basic residues" evidence="1">
    <location>
        <begin position="54"/>
        <end position="66"/>
    </location>
</feature>
<protein>
    <submittedName>
        <fullName evidence="2">Uncharacterized protein</fullName>
    </submittedName>
</protein>
<feature type="compositionally biased region" description="Low complexity" evidence="1">
    <location>
        <begin position="99"/>
        <end position="113"/>
    </location>
</feature>
<evidence type="ECO:0000256" key="1">
    <source>
        <dbReference type="SAM" id="MobiDB-lite"/>
    </source>
</evidence>
<feature type="compositionally biased region" description="Polar residues" evidence="1">
    <location>
        <begin position="198"/>
        <end position="209"/>
    </location>
</feature>
<reference evidence="2 3" key="1">
    <citation type="journal article" date="2015" name="Genome Biol. Evol.">
        <title>Phylogenomic analyses indicate that early fungi evolved digesting cell walls of algal ancestors of land plants.</title>
        <authorList>
            <person name="Chang Y."/>
            <person name="Wang S."/>
            <person name="Sekimoto S."/>
            <person name="Aerts A.L."/>
            <person name="Choi C."/>
            <person name="Clum A."/>
            <person name="LaButti K.M."/>
            <person name="Lindquist E.A."/>
            <person name="Yee Ngan C."/>
            <person name="Ohm R.A."/>
            <person name="Salamov A.A."/>
            <person name="Grigoriev I.V."/>
            <person name="Spatafora J.W."/>
            <person name="Berbee M.L."/>
        </authorList>
    </citation>
    <scope>NUCLEOTIDE SEQUENCE [LARGE SCALE GENOMIC DNA]</scope>
    <source>
        <strain evidence="2 3">JEL478</strain>
    </source>
</reference>